<gene>
    <name evidence="2" type="ORF">SAMN02745206_02595</name>
</gene>
<sequence>MEAAQTSPNLDKLVQLTGDLPAMPHVASQVIKKISDPDAGAEDVQKLIAQDPSLAARVLKLANSSFYARSRSIATLRDAVVIIGMKTVRSLVVASVTRDLFDPFGLTEKLLWEHSVGCALGARTIATRLRYSRVDESFLAGLLHDVGKMILFTRFPDQMRLIIQEVYNDPSLSFAKLERETFGFDHAQVGRLLARKWQFPEEIDEAIGCHHNPARAKILPALSVIVHLANAFCHKLELGPTKKPELDMTGVPSAKALKLSAEKLAALEEEIRRNFQEEAGALS</sequence>
<dbReference type="PANTHER" id="PTHR33525">
    <property type="match status" value="1"/>
</dbReference>
<dbReference type="PANTHER" id="PTHR33525:SF3">
    <property type="entry name" value="RIBONUCLEASE Y"/>
    <property type="match status" value="1"/>
</dbReference>
<evidence type="ECO:0000259" key="1">
    <source>
        <dbReference type="PROSITE" id="PS51833"/>
    </source>
</evidence>
<dbReference type="SMART" id="SM00471">
    <property type="entry name" value="HDc"/>
    <property type="match status" value="1"/>
</dbReference>
<dbReference type="AlphaFoldDB" id="A0A1M5E8J5"/>
<name>A0A1M5E8J5_9BACT</name>
<accession>A0A1M5E8J5</accession>
<proteinExistence type="predicted"/>
<feature type="domain" description="HDOD" evidence="1">
    <location>
        <begin position="20"/>
        <end position="213"/>
    </location>
</feature>
<dbReference type="Proteomes" id="UP000184076">
    <property type="component" value="Unassembled WGS sequence"/>
</dbReference>
<dbReference type="EMBL" id="FQVB01000026">
    <property type="protein sequence ID" value="SHF75381.1"/>
    <property type="molecule type" value="Genomic_DNA"/>
</dbReference>
<dbReference type="InterPro" id="IPR013976">
    <property type="entry name" value="HDOD"/>
</dbReference>
<dbReference type="CDD" id="cd00077">
    <property type="entry name" value="HDc"/>
    <property type="match status" value="1"/>
</dbReference>
<dbReference type="Pfam" id="PF08668">
    <property type="entry name" value="HDOD"/>
    <property type="match status" value="1"/>
</dbReference>
<dbReference type="OrthoDB" id="9773799at2"/>
<organism evidence="2 3">
    <name type="scientific">Desulfacinum infernum DSM 9756</name>
    <dbReference type="NCBI Taxonomy" id="1121391"/>
    <lineage>
        <taxon>Bacteria</taxon>
        <taxon>Pseudomonadati</taxon>
        <taxon>Thermodesulfobacteriota</taxon>
        <taxon>Syntrophobacteria</taxon>
        <taxon>Syntrophobacterales</taxon>
        <taxon>Syntrophobacteraceae</taxon>
        <taxon>Desulfacinum</taxon>
    </lineage>
</organism>
<dbReference type="RefSeq" id="WP_073040222.1">
    <property type="nucleotide sequence ID" value="NZ_FQVB01000026.1"/>
</dbReference>
<dbReference type="SUPFAM" id="SSF109604">
    <property type="entry name" value="HD-domain/PDEase-like"/>
    <property type="match status" value="1"/>
</dbReference>
<dbReference type="PROSITE" id="PS51833">
    <property type="entry name" value="HDOD"/>
    <property type="match status" value="1"/>
</dbReference>
<dbReference type="Gene3D" id="1.10.3210.10">
    <property type="entry name" value="Hypothetical protein af1432"/>
    <property type="match status" value="1"/>
</dbReference>
<dbReference type="InterPro" id="IPR003607">
    <property type="entry name" value="HD/PDEase_dom"/>
</dbReference>
<dbReference type="STRING" id="1121391.SAMN02745206_02595"/>
<keyword evidence="3" id="KW-1185">Reference proteome</keyword>
<protein>
    <submittedName>
        <fullName evidence="2">HDIG domain-containing protein</fullName>
    </submittedName>
</protein>
<dbReference type="NCBIfam" id="TIGR00277">
    <property type="entry name" value="HDIG"/>
    <property type="match status" value="1"/>
</dbReference>
<evidence type="ECO:0000313" key="2">
    <source>
        <dbReference type="EMBL" id="SHF75381.1"/>
    </source>
</evidence>
<dbReference type="InterPro" id="IPR006675">
    <property type="entry name" value="HDIG_dom"/>
</dbReference>
<dbReference type="InterPro" id="IPR052340">
    <property type="entry name" value="RNase_Y/CdgJ"/>
</dbReference>
<evidence type="ECO:0000313" key="3">
    <source>
        <dbReference type="Proteomes" id="UP000184076"/>
    </source>
</evidence>
<reference evidence="3" key="1">
    <citation type="submission" date="2016-11" db="EMBL/GenBank/DDBJ databases">
        <authorList>
            <person name="Varghese N."/>
            <person name="Submissions S."/>
        </authorList>
    </citation>
    <scope>NUCLEOTIDE SEQUENCE [LARGE SCALE GENOMIC DNA]</scope>
    <source>
        <strain evidence="3">DSM 9756</strain>
    </source>
</reference>